<feature type="compositionally biased region" description="Polar residues" evidence="1">
    <location>
        <begin position="658"/>
        <end position="670"/>
    </location>
</feature>
<evidence type="ECO:0000313" key="4">
    <source>
        <dbReference type="Proteomes" id="UP000326565"/>
    </source>
</evidence>
<evidence type="ECO:0000313" key="3">
    <source>
        <dbReference type="EMBL" id="KAB8072294.1"/>
    </source>
</evidence>
<feature type="region of interest" description="Disordered" evidence="1">
    <location>
        <begin position="485"/>
        <end position="725"/>
    </location>
</feature>
<dbReference type="EMBL" id="ML732251">
    <property type="protein sequence ID" value="KAB8072294.1"/>
    <property type="molecule type" value="Genomic_DNA"/>
</dbReference>
<accession>A0A5N5WYK1</accession>
<feature type="region of interest" description="Disordered" evidence="1">
    <location>
        <begin position="245"/>
        <end position="269"/>
    </location>
</feature>
<sequence length="725" mass="76705">MFRLLPWSSALGGNKVMAEELKMLATSPHCAAPGINSLALPQLKRKRSDSSDSATGQDAPVVTKLRADDTPGIPVAIEQDSSLTVSGANEEPTSLSDRASEPAKPSNTAHHQSPDPSGSPAAKQDATPRKVNVDKLRDTLEAQLSLEVLLKHNELRLIDQEIAKCQVALEQLRRCAEIPYPGSQTMGQSVSNGTGMAVLTPGNGPPPLSPAPWGVMDGPYTRHYARWLLPDPRFDGGELEPSTPLAFGAPGTPLTEGRSTRGNSGDGGYWTGKSRLPRGSGSLKLQALPNGYPPPKEKAGPMIIRRKSDGVLVKLVCLDCRRDNFSSTQGFINHCRIAHNRNFASHDAAAVASGEPVEVDEAGAVVGGKNEPPSTATAGYVHPLIRSAHVIESSSKSPSASEASGDHATPRKRSASSRQASSVVETPCPSAHLLPSQRNTPVTAKPLDDSFMGSPDTPHLSSLMQLKGVGLDLDRLVGEAKTPIDLGAYSSDEGESDTEPAQPSVDMSHGEKPPEARIGRQPMRTTAPQTGSRRPSSRKGVDKTSHKPLTLETLTPTRAAPYQSPYGPPSSTAHMDELRETDGVDRSANLSPNTVVSNQAPSLVSDDDDYEAASDSDSPGPSSSEAGDHEEDFSHIDVEDDEDTTGSTTTTDPKSDPNITSTAHPSTSLSKPLRRGGSKKKDSLLPASIVSLNRGKDEKRVSFASPDTSPAKGKKDHKRKPSGGQ</sequence>
<dbReference type="AlphaFoldDB" id="A0A5N5WYK1"/>
<feature type="compositionally biased region" description="Polar residues" evidence="1">
    <location>
        <begin position="523"/>
        <end position="534"/>
    </location>
</feature>
<proteinExistence type="predicted"/>
<dbReference type="Pfam" id="PF25909">
    <property type="entry name" value="zf-C2H2_AHC1"/>
    <property type="match status" value="1"/>
</dbReference>
<feature type="compositionally biased region" description="Low complexity" evidence="1">
    <location>
        <begin position="615"/>
        <end position="625"/>
    </location>
</feature>
<feature type="compositionally biased region" description="Basic and acidic residues" evidence="1">
    <location>
        <begin position="508"/>
        <end position="518"/>
    </location>
</feature>
<dbReference type="Proteomes" id="UP000326565">
    <property type="component" value="Unassembled WGS sequence"/>
</dbReference>
<feature type="compositionally biased region" description="Basic and acidic residues" evidence="1">
    <location>
        <begin position="574"/>
        <end position="585"/>
    </location>
</feature>
<dbReference type="InterPro" id="IPR058706">
    <property type="entry name" value="zf-C2H2_AHC1-like"/>
</dbReference>
<feature type="compositionally biased region" description="Low complexity" evidence="1">
    <location>
        <begin position="392"/>
        <end position="403"/>
    </location>
</feature>
<dbReference type="OrthoDB" id="5355528at2759"/>
<gene>
    <name evidence="3" type="ORF">BDV29DRAFT_5551</name>
</gene>
<feature type="compositionally biased region" description="Polar residues" evidence="1">
    <location>
        <begin position="588"/>
        <end position="602"/>
    </location>
</feature>
<feature type="compositionally biased region" description="Polar residues" evidence="1">
    <location>
        <begin position="105"/>
        <end position="116"/>
    </location>
</feature>
<evidence type="ECO:0000259" key="2">
    <source>
        <dbReference type="Pfam" id="PF25909"/>
    </source>
</evidence>
<name>A0A5N5WYK1_9EURO</name>
<feature type="compositionally biased region" description="Basic residues" evidence="1">
    <location>
        <begin position="712"/>
        <end position="725"/>
    </location>
</feature>
<keyword evidence="4" id="KW-1185">Reference proteome</keyword>
<feature type="domain" description="AHC1-like C2H2 zinc-finger" evidence="2">
    <location>
        <begin position="304"/>
        <end position="350"/>
    </location>
</feature>
<feature type="compositionally biased region" description="Polar residues" evidence="1">
    <location>
        <begin position="79"/>
        <end position="97"/>
    </location>
</feature>
<organism evidence="3 4">
    <name type="scientific">Aspergillus leporis</name>
    <dbReference type="NCBI Taxonomy" id="41062"/>
    <lineage>
        <taxon>Eukaryota</taxon>
        <taxon>Fungi</taxon>
        <taxon>Dikarya</taxon>
        <taxon>Ascomycota</taxon>
        <taxon>Pezizomycotina</taxon>
        <taxon>Eurotiomycetes</taxon>
        <taxon>Eurotiomycetidae</taxon>
        <taxon>Eurotiales</taxon>
        <taxon>Aspergillaceae</taxon>
        <taxon>Aspergillus</taxon>
        <taxon>Aspergillus subgen. Circumdati</taxon>
    </lineage>
</organism>
<reference evidence="3 4" key="1">
    <citation type="submission" date="2019-04" db="EMBL/GenBank/DDBJ databases">
        <title>Friends and foes A comparative genomics study of 23 Aspergillus species from section Flavi.</title>
        <authorList>
            <consortium name="DOE Joint Genome Institute"/>
            <person name="Kjaerbolling I."/>
            <person name="Vesth T."/>
            <person name="Frisvad J.C."/>
            <person name="Nybo J.L."/>
            <person name="Theobald S."/>
            <person name="Kildgaard S."/>
            <person name="Isbrandt T."/>
            <person name="Kuo A."/>
            <person name="Sato A."/>
            <person name="Lyhne E.K."/>
            <person name="Kogle M.E."/>
            <person name="Wiebenga A."/>
            <person name="Kun R.S."/>
            <person name="Lubbers R.J."/>
            <person name="Makela M.R."/>
            <person name="Barry K."/>
            <person name="Chovatia M."/>
            <person name="Clum A."/>
            <person name="Daum C."/>
            <person name="Haridas S."/>
            <person name="He G."/>
            <person name="LaButti K."/>
            <person name="Lipzen A."/>
            <person name="Mondo S."/>
            <person name="Riley R."/>
            <person name="Salamov A."/>
            <person name="Simmons B.A."/>
            <person name="Magnuson J.K."/>
            <person name="Henrissat B."/>
            <person name="Mortensen U.H."/>
            <person name="Larsen T.O."/>
            <person name="Devries R.P."/>
            <person name="Grigoriev I.V."/>
            <person name="Machida M."/>
            <person name="Baker S.E."/>
            <person name="Andersen M.R."/>
        </authorList>
    </citation>
    <scope>NUCLEOTIDE SEQUENCE [LARGE SCALE GENOMIC DNA]</scope>
    <source>
        <strain evidence="3 4">CBS 151.66</strain>
    </source>
</reference>
<evidence type="ECO:0000256" key="1">
    <source>
        <dbReference type="SAM" id="MobiDB-lite"/>
    </source>
</evidence>
<protein>
    <recommendedName>
        <fullName evidence="2">AHC1-like C2H2 zinc-finger domain-containing protein</fullName>
    </recommendedName>
</protein>
<feature type="region of interest" description="Disordered" evidence="1">
    <location>
        <begin position="41"/>
        <end position="130"/>
    </location>
</feature>
<feature type="region of interest" description="Disordered" evidence="1">
    <location>
        <begin position="391"/>
        <end position="459"/>
    </location>
</feature>
<feature type="compositionally biased region" description="Acidic residues" evidence="1">
    <location>
        <begin position="605"/>
        <end position="614"/>
    </location>
</feature>